<sequence>MVNVDAPELKSVIPQEKPPSNVKRLNINPEELVPPHMIKTLTFPIDCAALQPRLRDFKMTEKGLLILVPSYMTPPLEYADRLISINRTKIKTPQELMDFLTEANKSTKPHTLLFKVRRIMGIEEYTNKNDLPSNCALKRDGPKREEDGYEYYKMTVVKYPKSKLGLNVKSFKEVVYVDMMDNNWESTMRRHLFVGDAILKIGDREVRDVKTCEGLLIEKLSQNGVTTLLIERAVSPNAVLFVRSVLTFNKVEDPQLPSDVIKICLKEMEHLISTGFGPEPKPIYKDPVEKTPSAKSPRVTFSKNFNKYVIGNDQYNPATMMKVPSLTIPSNVEKAMGRQPQQHSS</sequence>
<dbReference type="InterPro" id="IPR036034">
    <property type="entry name" value="PDZ_sf"/>
</dbReference>
<dbReference type="SUPFAM" id="SSF50156">
    <property type="entry name" value="PDZ domain-like"/>
    <property type="match status" value="1"/>
</dbReference>
<protein>
    <recommendedName>
        <fullName evidence="4">PDZ domain-containing protein</fullName>
    </recommendedName>
</protein>
<dbReference type="OrthoDB" id="5875756at2759"/>
<proteinExistence type="predicted"/>
<dbReference type="AlphaFoldDB" id="A0A8S1GW83"/>
<gene>
    <name evidence="2" type="ORF">CAUJ_LOCUS2907</name>
</gene>
<dbReference type="PANTHER" id="PTHR31327:SF10">
    <property type="entry name" value="PDZ DOMAIN-CONTAINING PROTEIN"/>
    <property type="match status" value="1"/>
</dbReference>
<comment type="caution">
    <text evidence="2">The sequence shown here is derived from an EMBL/GenBank/DDBJ whole genome shotgun (WGS) entry which is preliminary data.</text>
</comment>
<dbReference type="InterPro" id="IPR040264">
    <property type="entry name" value="T15H9.4-like"/>
</dbReference>
<name>A0A8S1GW83_9PELO</name>
<dbReference type="PANTHER" id="PTHR31327">
    <property type="entry name" value="SPERM MEIOSIS PDZ DOMAIN CONTAINING PROTEINS-RELATED"/>
    <property type="match status" value="1"/>
</dbReference>
<evidence type="ECO:0000313" key="3">
    <source>
        <dbReference type="Proteomes" id="UP000835052"/>
    </source>
</evidence>
<feature type="region of interest" description="Disordered" evidence="1">
    <location>
        <begin position="1"/>
        <end position="21"/>
    </location>
</feature>
<organism evidence="2 3">
    <name type="scientific">Caenorhabditis auriculariae</name>
    <dbReference type="NCBI Taxonomy" id="2777116"/>
    <lineage>
        <taxon>Eukaryota</taxon>
        <taxon>Metazoa</taxon>
        <taxon>Ecdysozoa</taxon>
        <taxon>Nematoda</taxon>
        <taxon>Chromadorea</taxon>
        <taxon>Rhabditida</taxon>
        <taxon>Rhabditina</taxon>
        <taxon>Rhabditomorpha</taxon>
        <taxon>Rhabditoidea</taxon>
        <taxon>Rhabditidae</taxon>
        <taxon>Peloderinae</taxon>
        <taxon>Caenorhabditis</taxon>
    </lineage>
</organism>
<dbReference type="EMBL" id="CAJGYM010000005">
    <property type="protein sequence ID" value="CAD6186988.1"/>
    <property type="molecule type" value="Genomic_DNA"/>
</dbReference>
<evidence type="ECO:0000256" key="1">
    <source>
        <dbReference type="SAM" id="MobiDB-lite"/>
    </source>
</evidence>
<keyword evidence="3" id="KW-1185">Reference proteome</keyword>
<dbReference type="Proteomes" id="UP000835052">
    <property type="component" value="Unassembled WGS sequence"/>
</dbReference>
<reference evidence="2" key="1">
    <citation type="submission" date="2020-10" db="EMBL/GenBank/DDBJ databases">
        <authorList>
            <person name="Kikuchi T."/>
        </authorList>
    </citation>
    <scope>NUCLEOTIDE SEQUENCE</scope>
    <source>
        <strain evidence="2">NKZ352</strain>
    </source>
</reference>
<evidence type="ECO:0000313" key="2">
    <source>
        <dbReference type="EMBL" id="CAD6186988.1"/>
    </source>
</evidence>
<evidence type="ECO:0008006" key="4">
    <source>
        <dbReference type="Google" id="ProtNLM"/>
    </source>
</evidence>
<accession>A0A8S1GW83</accession>